<keyword evidence="2" id="KW-0560">Oxidoreductase</keyword>
<organism evidence="4 5">
    <name type="scientific">Nocardia salmonicida</name>
    <dbReference type="NCBI Taxonomy" id="53431"/>
    <lineage>
        <taxon>Bacteria</taxon>
        <taxon>Bacillati</taxon>
        <taxon>Actinomycetota</taxon>
        <taxon>Actinomycetes</taxon>
        <taxon>Mycobacteriales</taxon>
        <taxon>Nocardiaceae</taxon>
        <taxon>Nocardia</taxon>
    </lineage>
</organism>
<dbReference type="PANTHER" id="PTHR43669:SF14">
    <property type="entry name" value="OXIDOREDUCTASE"/>
    <property type="match status" value="1"/>
</dbReference>
<dbReference type="PANTHER" id="PTHR43669">
    <property type="entry name" value="5-KETO-D-GLUCONATE 5-REDUCTASE"/>
    <property type="match status" value="1"/>
</dbReference>
<keyword evidence="5" id="KW-1185">Reference proteome</keyword>
<dbReference type="CDD" id="cd05233">
    <property type="entry name" value="SDR_c"/>
    <property type="match status" value="1"/>
</dbReference>
<dbReference type="Gene3D" id="3.40.50.720">
    <property type="entry name" value="NAD(P)-binding Rossmann-like Domain"/>
    <property type="match status" value="1"/>
</dbReference>
<gene>
    <name evidence="4" type="ORF">OG308_24055</name>
</gene>
<dbReference type="SUPFAM" id="SSF51735">
    <property type="entry name" value="NAD(P)-binding Rossmann-fold domains"/>
    <property type="match status" value="1"/>
</dbReference>
<evidence type="ECO:0000256" key="3">
    <source>
        <dbReference type="RuleBase" id="RU000363"/>
    </source>
</evidence>
<proteinExistence type="inferred from homology"/>
<dbReference type="PRINTS" id="PR00081">
    <property type="entry name" value="GDHRDH"/>
</dbReference>
<evidence type="ECO:0000313" key="5">
    <source>
        <dbReference type="Proteomes" id="UP001621418"/>
    </source>
</evidence>
<dbReference type="PROSITE" id="PS00061">
    <property type="entry name" value="ADH_SHORT"/>
    <property type="match status" value="1"/>
</dbReference>
<dbReference type="EMBL" id="CP109527">
    <property type="protein sequence ID" value="WTY34376.1"/>
    <property type="molecule type" value="Genomic_DNA"/>
</dbReference>
<dbReference type="Pfam" id="PF00106">
    <property type="entry name" value="adh_short"/>
    <property type="match status" value="1"/>
</dbReference>
<dbReference type="InterPro" id="IPR002347">
    <property type="entry name" value="SDR_fam"/>
</dbReference>
<dbReference type="RefSeq" id="WP_405146695.1">
    <property type="nucleotide sequence ID" value="NZ_CP109527.1"/>
</dbReference>
<dbReference type="Proteomes" id="UP001621418">
    <property type="component" value="Chromosome"/>
</dbReference>
<sequence>MGTSSTTRPSAASPLQHRAIVVTGAGAGLGRAYAIAAGAAGARVIVNDIDADAARATASLIGDAAIAVAGSVSSWDDAKRVVGACIEHYGAIDGLVNNAGVLDSGSAWEASEASIRRTVEVNVLGAMFCGVHALRAMVSRGSGSIVNVVSGAMLGIPHLSTYGATKGAIASLTWGWAVDAETTGVRVNALSPIARTEMGSAWSLSDRNDDDNPAPDIIAPAAVYLLSDRSSRLHGQILRFNGRVVGLLSPPRVDAMSAERTNWTVDDIAAAVDAELADALPGVGRGAAIPESLI</sequence>
<dbReference type="PRINTS" id="PR00080">
    <property type="entry name" value="SDRFAMILY"/>
</dbReference>
<comment type="similarity">
    <text evidence="1 3">Belongs to the short-chain dehydrogenases/reductases (SDR) family.</text>
</comment>
<reference evidence="4 5" key="1">
    <citation type="submission" date="2022-10" db="EMBL/GenBank/DDBJ databases">
        <title>The complete genomes of actinobacterial strains from the NBC collection.</title>
        <authorList>
            <person name="Joergensen T.S."/>
            <person name="Alvarez Arevalo M."/>
            <person name="Sterndorff E.B."/>
            <person name="Faurdal D."/>
            <person name="Vuksanovic O."/>
            <person name="Mourched A.-S."/>
            <person name="Charusanti P."/>
            <person name="Shaw S."/>
            <person name="Blin K."/>
            <person name="Weber T."/>
        </authorList>
    </citation>
    <scope>NUCLEOTIDE SEQUENCE [LARGE SCALE GENOMIC DNA]</scope>
    <source>
        <strain evidence="4 5">NBC_01413</strain>
    </source>
</reference>
<dbReference type="InterPro" id="IPR020904">
    <property type="entry name" value="Sc_DH/Rdtase_CS"/>
</dbReference>
<evidence type="ECO:0000256" key="2">
    <source>
        <dbReference type="ARBA" id="ARBA00023002"/>
    </source>
</evidence>
<name>A0ABZ1N3G0_9NOCA</name>
<dbReference type="InterPro" id="IPR036291">
    <property type="entry name" value="NAD(P)-bd_dom_sf"/>
</dbReference>
<protein>
    <submittedName>
        <fullName evidence="4">SDR family oxidoreductase</fullName>
    </submittedName>
</protein>
<evidence type="ECO:0000313" key="4">
    <source>
        <dbReference type="EMBL" id="WTY34376.1"/>
    </source>
</evidence>
<evidence type="ECO:0000256" key="1">
    <source>
        <dbReference type="ARBA" id="ARBA00006484"/>
    </source>
</evidence>
<accession>A0ABZ1N3G0</accession>